<evidence type="ECO:0000256" key="3">
    <source>
        <dbReference type="SAM" id="Phobius"/>
    </source>
</evidence>
<sequence>MSHQKYDQKFALYKPKHDEQSISKCFVFFFAAFVILCAILLISACIFRVRSPEVKLTSATFNQISYNNNNNSSPYASFNATLISHLSISNPNFGGDFSYENSKMSVLYEGVSFGDRVISNDTLKARETRGRNVSINVRSVGKLLNLTSHINSGMLNLTSYAKFSGTVQVLKIINKRKIIEMVCSMNLNLTSHTVQGIQC</sequence>
<name>A0AAN9EEF3_CROPI</name>
<comment type="caution">
    <text evidence="4">The sequence shown here is derived from an EMBL/GenBank/DDBJ whole genome shotgun (WGS) entry which is preliminary data.</text>
</comment>
<protein>
    <recommendedName>
        <fullName evidence="6">Late embryogenesis abundant protein LEA-2 subgroup domain-containing protein</fullName>
    </recommendedName>
</protein>
<dbReference type="EMBL" id="JAYWIO010000007">
    <property type="protein sequence ID" value="KAK7253068.1"/>
    <property type="molecule type" value="Genomic_DNA"/>
</dbReference>
<reference evidence="4 5" key="1">
    <citation type="submission" date="2024-01" db="EMBL/GenBank/DDBJ databases">
        <title>The genomes of 5 underutilized Papilionoideae crops provide insights into root nodulation and disease resistanc.</title>
        <authorList>
            <person name="Yuan L."/>
        </authorList>
    </citation>
    <scope>NUCLEOTIDE SEQUENCE [LARGE SCALE GENOMIC DNA]</scope>
    <source>
        <strain evidence="4">ZHUSHIDOU_FW_LH</strain>
        <tissue evidence="4">Leaf</tissue>
    </source>
</reference>
<dbReference type="GO" id="GO:0016020">
    <property type="term" value="C:membrane"/>
    <property type="evidence" value="ECO:0007669"/>
    <property type="project" value="UniProtKB-SubCell"/>
</dbReference>
<keyword evidence="5" id="KW-1185">Reference proteome</keyword>
<dbReference type="InterPro" id="IPR044839">
    <property type="entry name" value="NDR1-like"/>
</dbReference>
<evidence type="ECO:0000256" key="2">
    <source>
        <dbReference type="ARBA" id="ARBA00023136"/>
    </source>
</evidence>
<accession>A0AAN9EEF3</accession>
<feature type="transmembrane region" description="Helical" evidence="3">
    <location>
        <begin position="26"/>
        <end position="47"/>
    </location>
</feature>
<dbReference type="AlphaFoldDB" id="A0AAN9EEF3"/>
<comment type="subcellular location">
    <subcellularLocation>
        <location evidence="1">Membrane</location>
    </subcellularLocation>
</comment>
<keyword evidence="2 3" id="KW-0472">Membrane</keyword>
<dbReference type="SUPFAM" id="SSF117070">
    <property type="entry name" value="LEA14-like"/>
    <property type="match status" value="1"/>
</dbReference>
<proteinExistence type="predicted"/>
<dbReference type="PANTHER" id="PTHR31234">
    <property type="entry name" value="LATE EMBRYOGENESIS ABUNDANT (LEA) HYDROXYPROLINE-RICH GLYCOPROTEIN FAMILY"/>
    <property type="match status" value="1"/>
</dbReference>
<evidence type="ECO:0000256" key="1">
    <source>
        <dbReference type="ARBA" id="ARBA00004370"/>
    </source>
</evidence>
<gene>
    <name evidence="4" type="ORF">RIF29_37473</name>
</gene>
<evidence type="ECO:0008006" key="6">
    <source>
        <dbReference type="Google" id="ProtNLM"/>
    </source>
</evidence>
<dbReference type="GO" id="GO:0098542">
    <property type="term" value="P:defense response to other organism"/>
    <property type="evidence" value="ECO:0007669"/>
    <property type="project" value="InterPro"/>
</dbReference>
<dbReference type="Proteomes" id="UP001372338">
    <property type="component" value="Unassembled WGS sequence"/>
</dbReference>
<evidence type="ECO:0000313" key="5">
    <source>
        <dbReference type="Proteomes" id="UP001372338"/>
    </source>
</evidence>
<keyword evidence="3" id="KW-1133">Transmembrane helix</keyword>
<dbReference type="PANTHER" id="PTHR31234:SF65">
    <property type="entry name" value="LATE EMBRYOGENESIS ABUNDANT PROTEIN, LEA_2 SUBGROUP"/>
    <property type="match status" value="1"/>
</dbReference>
<organism evidence="4 5">
    <name type="scientific">Crotalaria pallida</name>
    <name type="common">Smooth rattlebox</name>
    <name type="synonym">Crotalaria striata</name>
    <dbReference type="NCBI Taxonomy" id="3830"/>
    <lineage>
        <taxon>Eukaryota</taxon>
        <taxon>Viridiplantae</taxon>
        <taxon>Streptophyta</taxon>
        <taxon>Embryophyta</taxon>
        <taxon>Tracheophyta</taxon>
        <taxon>Spermatophyta</taxon>
        <taxon>Magnoliopsida</taxon>
        <taxon>eudicotyledons</taxon>
        <taxon>Gunneridae</taxon>
        <taxon>Pentapetalae</taxon>
        <taxon>rosids</taxon>
        <taxon>fabids</taxon>
        <taxon>Fabales</taxon>
        <taxon>Fabaceae</taxon>
        <taxon>Papilionoideae</taxon>
        <taxon>50 kb inversion clade</taxon>
        <taxon>genistoids sensu lato</taxon>
        <taxon>core genistoids</taxon>
        <taxon>Crotalarieae</taxon>
        <taxon>Crotalaria</taxon>
    </lineage>
</organism>
<keyword evidence="3" id="KW-0812">Transmembrane</keyword>
<evidence type="ECO:0000313" key="4">
    <source>
        <dbReference type="EMBL" id="KAK7253068.1"/>
    </source>
</evidence>